<keyword evidence="3" id="KW-1185">Reference proteome</keyword>
<dbReference type="Proteomes" id="UP000034350">
    <property type="component" value="Unassembled WGS sequence"/>
</dbReference>
<evidence type="ECO:0000256" key="1">
    <source>
        <dbReference type="SAM" id="Coils"/>
    </source>
</evidence>
<gene>
    <name evidence="2" type="ORF">AAJ76_3500023136</name>
</gene>
<name>A0A0F9WE14_9MICR</name>
<dbReference type="VEuPathDB" id="MicrosporidiaDB:G9O61_00g018880"/>
<evidence type="ECO:0000313" key="3">
    <source>
        <dbReference type="Proteomes" id="UP000034350"/>
    </source>
</evidence>
<dbReference type="RefSeq" id="XP_024330772.1">
    <property type="nucleotide sequence ID" value="XM_024475276.1"/>
</dbReference>
<accession>A0A0F9WE14</accession>
<keyword evidence="1" id="KW-0175">Coiled coil</keyword>
<evidence type="ECO:0000313" key="2">
    <source>
        <dbReference type="EMBL" id="KKO75030.1"/>
    </source>
</evidence>
<dbReference type="VEuPathDB" id="MicrosporidiaDB:NCER_101143"/>
<comment type="caution">
    <text evidence="2">The sequence shown here is derived from an EMBL/GenBank/DDBJ whole genome shotgun (WGS) entry which is preliminary data.</text>
</comment>
<sequence>MSTVERTETLKIYKIEEKLFELKKSVKDLFLNVINKIEALETEINNLEKEMKVYEEQSSPLDSGNTIKDNEIVDLLLTSGSRNKSEQTDSSPTRLNLNTVSTEEFSVEDSVIYDLSIKSTQSPRSSIVPGEYAYTGHLTGKIYNIKKMYERFKRIFQESSFTPSAAIKTSYSSKTRPPKEEWIDMLNYMVDRNMLIKADSDKLKYKIHNVM</sequence>
<dbReference type="GeneID" id="36320211"/>
<dbReference type="VEuPathDB" id="MicrosporidiaDB:AAJ76_3500023136"/>
<dbReference type="EMBL" id="JPQZ01000035">
    <property type="protein sequence ID" value="KKO75030.1"/>
    <property type="molecule type" value="Genomic_DNA"/>
</dbReference>
<feature type="coiled-coil region" evidence="1">
    <location>
        <begin position="30"/>
        <end position="57"/>
    </location>
</feature>
<reference evidence="2 3" key="1">
    <citation type="journal article" date="2015" name="Environ. Microbiol.">
        <title>Genome analyses suggest the presence of polyploidy and recent human-driven expansions in eight global populations of the honeybee pathogen Nosema ceranae.</title>
        <authorList>
            <person name="Pelin A."/>
            <person name="Selman M."/>
            <person name="Aris-Brosou S."/>
            <person name="Farinelli L."/>
            <person name="Corradi N."/>
        </authorList>
    </citation>
    <scope>NUCLEOTIDE SEQUENCE [LARGE SCALE GENOMIC DNA]</scope>
    <source>
        <strain evidence="2 3">PA08 1199</strain>
    </source>
</reference>
<protein>
    <submittedName>
        <fullName evidence="2">Uncharacterized protein</fullName>
    </submittedName>
</protein>
<organism evidence="2 3">
    <name type="scientific">Vairimorpha ceranae</name>
    <dbReference type="NCBI Taxonomy" id="40302"/>
    <lineage>
        <taxon>Eukaryota</taxon>
        <taxon>Fungi</taxon>
        <taxon>Fungi incertae sedis</taxon>
        <taxon>Microsporidia</taxon>
        <taxon>Nosematidae</taxon>
        <taxon>Vairimorpha</taxon>
    </lineage>
</organism>
<dbReference type="AlphaFoldDB" id="A0A0F9WE14"/>
<proteinExistence type="predicted"/>